<dbReference type="EMBL" id="PEDL01000004">
    <property type="protein sequence ID" value="PHV71187.1"/>
    <property type="molecule type" value="Genomic_DNA"/>
</dbReference>
<sequence length="194" mass="22342">MKKGLLILVMIALCGIYFVSMQNRGAKIVRKSQGISVEEKLKKAQEEIVGKDFSSPTDIIEMNNELMKIFYSSYSADEDISTYVETIRMLYTNELKVLNEKAEQEAELRRERALHDSKPLVLLSSEIKETQLKGNQNGDASKEALNTEGIVSVLHYTNKQDINRDYFIQKEDSEWKIAGWEDRVDNIEEKQVEE</sequence>
<protein>
    <submittedName>
        <fullName evidence="1">Uncharacterized protein</fullName>
    </submittedName>
</protein>
<evidence type="ECO:0000313" key="1">
    <source>
        <dbReference type="EMBL" id="PHV71187.1"/>
    </source>
</evidence>
<comment type="caution">
    <text evidence="1">The sequence shown here is derived from an EMBL/GenBank/DDBJ whole genome shotgun (WGS) entry which is preliminary data.</text>
</comment>
<organism evidence="1 2">
    <name type="scientific">Sporanaerobium hydrogeniformans</name>
    <dbReference type="NCBI Taxonomy" id="3072179"/>
    <lineage>
        <taxon>Bacteria</taxon>
        <taxon>Bacillati</taxon>
        <taxon>Bacillota</taxon>
        <taxon>Clostridia</taxon>
        <taxon>Lachnospirales</taxon>
        <taxon>Lachnospiraceae</taxon>
        <taxon>Sporanaerobium</taxon>
    </lineage>
</organism>
<gene>
    <name evidence="1" type="ORF">CS063_05705</name>
</gene>
<evidence type="ECO:0000313" key="2">
    <source>
        <dbReference type="Proteomes" id="UP000224460"/>
    </source>
</evidence>
<accession>A0AC61DE71</accession>
<name>A0AC61DE71_9FIRM</name>
<keyword evidence="2" id="KW-1185">Reference proteome</keyword>
<proteinExistence type="predicted"/>
<dbReference type="Proteomes" id="UP000224460">
    <property type="component" value="Unassembled WGS sequence"/>
</dbReference>
<reference evidence="1" key="1">
    <citation type="submission" date="2017-10" db="EMBL/GenBank/DDBJ databases">
        <title>Genome sequence of cellulolytic Lachnospiraceae bacterium XHS1971 isolated from hotspring sediment.</title>
        <authorList>
            <person name="Vasudevan G."/>
            <person name="Joshi A.J."/>
            <person name="Hivarkar S."/>
            <person name="Lanjekar V.B."/>
            <person name="Dhakephalkar P.K."/>
            <person name="Dagar S."/>
        </authorList>
    </citation>
    <scope>NUCLEOTIDE SEQUENCE</scope>
    <source>
        <strain evidence="1">XHS1971</strain>
    </source>
</reference>